<organism evidence="1 2">
    <name type="scientific">Candidatus Thiomargarita nelsonii</name>
    <dbReference type="NCBI Taxonomy" id="1003181"/>
    <lineage>
        <taxon>Bacteria</taxon>
        <taxon>Pseudomonadati</taxon>
        <taxon>Pseudomonadota</taxon>
        <taxon>Gammaproteobacteria</taxon>
        <taxon>Thiotrichales</taxon>
        <taxon>Thiotrichaceae</taxon>
        <taxon>Thiomargarita</taxon>
    </lineage>
</organism>
<comment type="caution">
    <text evidence="1">The sequence shown here is derived from an EMBL/GenBank/DDBJ whole genome shotgun (WGS) entry which is preliminary data.</text>
</comment>
<proteinExistence type="predicted"/>
<evidence type="ECO:0000313" key="1">
    <source>
        <dbReference type="EMBL" id="TGN99838.1"/>
    </source>
</evidence>
<gene>
    <name evidence="1" type="ORF">PN36_33140</name>
</gene>
<reference evidence="1 2" key="1">
    <citation type="journal article" date="2016" name="Front. Microbiol.">
        <title>Single-Cell (Meta-)Genomics of a Dimorphic Candidatus Thiomargarita nelsonii Reveals Genomic Plasticity.</title>
        <authorList>
            <person name="Flood B.E."/>
            <person name="Fliss P."/>
            <person name="Jones D.S."/>
            <person name="Dick G.J."/>
            <person name="Jain S."/>
            <person name="Kaster A.K."/>
            <person name="Winkel M."/>
            <person name="Mussmann M."/>
            <person name="Bailey J."/>
        </authorList>
    </citation>
    <scope>NUCLEOTIDE SEQUENCE [LARGE SCALE GENOMIC DNA]</scope>
    <source>
        <strain evidence="1">Hydrate Ridge</strain>
    </source>
</reference>
<name>A0A4E0QK14_9GAMM</name>
<keyword evidence="2" id="KW-1185">Reference proteome</keyword>
<sequence length="90" mass="10214">MSQCHIMSGNHKGLLLQKMRLICHGATTRDCPTRYGIEAFGAMIFKLPAFIISFHALVDESDLARLNVDKKGLNKQLCEKLSDQYKIDKF</sequence>
<evidence type="ECO:0000313" key="2">
    <source>
        <dbReference type="Proteomes" id="UP000030428"/>
    </source>
</evidence>
<dbReference type="AlphaFoldDB" id="A0A4E0QK14"/>
<accession>A0A4E0QK14</accession>
<dbReference type="EMBL" id="JSZA02000324">
    <property type="protein sequence ID" value="TGN99838.1"/>
    <property type="molecule type" value="Genomic_DNA"/>
</dbReference>
<dbReference type="Proteomes" id="UP000030428">
    <property type="component" value="Unassembled WGS sequence"/>
</dbReference>
<protein>
    <submittedName>
        <fullName evidence="1">Uncharacterized protein</fullName>
    </submittedName>
</protein>